<accession>A0A165J2L4</accession>
<dbReference type="Proteomes" id="UP000077266">
    <property type="component" value="Unassembled WGS sequence"/>
</dbReference>
<evidence type="ECO:0000313" key="1">
    <source>
        <dbReference type="EMBL" id="KZV94240.1"/>
    </source>
</evidence>
<dbReference type="AlphaFoldDB" id="A0A165J2L4"/>
<organism evidence="1 2">
    <name type="scientific">Exidia glandulosa HHB12029</name>
    <dbReference type="NCBI Taxonomy" id="1314781"/>
    <lineage>
        <taxon>Eukaryota</taxon>
        <taxon>Fungi</taxon>
        <taxon>Dikarya</taxon>
        <taxon>Basidiomycota</taxon>
        <taxon>Agaricomycotina</taxon>
        <taxon>Agaricomycetes</taxon>
        <taxon>Auriculariales</taxon>
        <taxon>Exidiaceae</taxon>
        <taxon>Exidia</taxon>
    </lineage>
</organism>
<name>A0A165J2L4_EXIGL</name>
<keyword evidence="2" id="KW-1185">Reference proteome</keyword>
<sequence length="308" mass="34783">MSLQHLPVGGIDRNSLDRPCISQLLEEANSEPCVLLADLDHAALWKDLLDSDHPRRNEKTGTPSWISHELASPTAVPHYFPGGVLKRLRDILVRFQNNKDHCFFKAAFPSHDVQGVSFLANFEKVLVMEKARADIDNKHYDAKTNPATAHLPRHDCESFYWILLYHLARAFAQAPNAKSVSIPPPPPVSKDTAQDQLEAFATAMLDHRIGIENGRVPYLLGFDFQAQVLDLPLQHCAPLLQAMAAYLCIPWHLYEKGPNDEGEGFVELNHVHRAFRRLILLEIIEIKKEHPTAPNVRFSTAGPRRLRP</sequence>
<reference evidence="1 2" key="1">
    <citation type="journal article" date="2016" name="Mol. Biol. Evol.">
        <title>Comparative Genomics of Early-Diverging Mushroom-Forming Fungi Provides Insights into the Origins of Lignocellulose Decay Capabilities.</title>
        <authorList>
            <person name="Nagy L.G."/>
            <person name="Riley R."/>
            <person name="Tritt A."/>
            <person name="Adam C."/>
            <person name="Daum C."/>
            <person name="Floudas D."/>
            <person name="Sun H."/>
            <person name="Yadav J.S."/>
            <person name="Pangilinan J."/>
            <person name="Larsson K.H."/>
            <person name="Matsuura K."/>
            <person name="Barry K."/>
            <person name="Labutti K."/>
            <person name="Kuo R."/>
            <person name="Ohm R.A."/>
            <person name="Bhattacharya S.S."/>
            <person name="Shirouzu T."/>
            <person name="Yoshinaga Y."/>
            <person name="Martin F.M."/>
            <person name="Grigoriev I.V."/>
            <person name="Hibbett D.S."/>
        </authorList>
    </citation>
    <scope>NUCLEOTIDE SEQUENCE [LARGE SCALE GENOMIC DNA]</scope>
    <source>
        <strain evidence="1 2">HHB12029</strain>
    </source>
</reference>
<protein>
    <recommendedName>
        <fullName evidence="3">Fungal-type protein kinase domain-containing protein</fullName>
    </recommendedName>
</protein>
<dbReference type="InParanoid" id="A0A165J2L4"/>
<dbReference type="OrthoDB" id="3149716at2759"/>
<evidence type="ECO:0000313" key="2">
    <source>
        <dbReference type="Proteomes" id="UP000077266"/>
    </source>
</evidence>
<dbReference type="EMBL" id="KV425976">
    <property type="protein sequence ID" value="KZV94240.1"/>
    <property type="molecule type" value="Genomic_DNA"/>
</dbReference>
<gene>
    <name evidence="1" type="ORF">EXIGLDRAFT_835117</name>
</gene>
<evidence type="ECO:0008006" key="3">
    <source>
        <dbReference type="Google" id="ProtNLM"/>
    </source>
</evidence>
<proteinExistence type="predicted"/>